<feature type="binding site" evidence="4">
    <location>
        <position position="66"/>
    </location>
    <ligand>
        <name>substrate</name>
    </ligand>
</feature>
<organism evidence="7 9">
    <name type="scientific">Mycobacterium talmoniae</name>
    <dbReference type="NCBI Taxonomy" id="1858794"/>
    <lineage>
        <taxon>Bacteria</taxon>
        <taxon>Bacillati</taxon>
        <taxon>Actinomycetota</taxon>
        <taxon>Actinomycetes</taxon>
        <taxon>Mycobacteriales</taxon>
        <taxon>Mycobacteriaceae</taxon>
        <taxon>Mycobacterium</taxon>
    </lineage>
</organism>
<evidence type="ECO:0000313" key="8">
    <source>
        <dbReference type="EMBL" id="PQM47959.1"/>
    </source>
</evidence>
<proteinExistence type="predicted"/>
<dbReference type="GO" id="GO:0000287">
    <property type="term" value="F:magnesium ion binding"/>
    <property type="evidence" value="ECO:0007669"/>
    <property type="project" value="TreeGrafter"/>
</dbReference>
<dbReference type="GO" id="GO:0006107">
    <property type="term" value="P:oxaloacetate metabolic process"/>
    <property type="evidence" value="ECO:0007669"/>
    <property type="project" value="TreeGrafter"/>
</dbReference>
<keyword evidence="9" id="KW-1185">Reference proteome</keyword>
<name>A0A1S1NQN4_9MYCO</name>
<evidence type="ECO:0000259" key="6">
    <source>
        <dbReference type="Pfam" id="PF03328"/>
    </source>
</evidence>
<dbReference type="Pfam" id="PF03328">
    <property type="entry name" value="HpcH_HpaI"/>
    <property type="match status" value="1"/>
</dbReference>
<keyword evidence="3 5" id="KW-0460">Magnesium</keyword>
<dbReference type="InterPro" id="IPR040442">
    <property type="entry name" value="Pyrv_kinase-like_dom_sf"/>
</dbReference>
<reference evidence="8 10" key="2">
    <citation type="journal article" date="2017" name="Int. J. Syst. Evol. Microbiol.">
        <title>Mycobacterium talmoniae sp. nov., a slowly growing mycobacterium isolated from human respiratory samples.</title>
        <authorList>
            <person name="Davidson R.M."/>
            <person name="DeGroote M.A."/>
            <person name="Marola J.L."/>
            <person name="Buss S."/>
            <person name="Jones V."/>
            <person name="McNeil M.R."/>
            <person name="Freifeld A.G."/>
            <person name="Elaine Epperson L."/>
            <person name="Hasan N.A."/>
            <person name="Jackson M."/>
            <person name="Iwen P.C."/>
            <person name="Salfinger M."/>
            <person name="Strong M."/>
        </authorList>
    </citation>
    <scope>NUCLEOTIDE SEQUENCE [LARGE SCALE GENOMIC DNA]</scope>
    <source>
        <strain evidence="8 10">ATCC BAA-2683</strain>
    </source>
</reference>
<evidence type="ECO:0000256" key="2">
    <source>
        <dbReference type="ARBA" id="ARBA00022723"/>
    </source>
</evidence>
<feature type="binding site" evidence="4">
    <location>
        <position position="118"/>
    </location>
    <ligand>
        <name>substrate</name>
    </ligand>
</feature>
<dbReference type="InterPro" id="IPR015813">
    <property type="entry name" value="Pyrv/PenolPyrv_kinase-like_dom"/>
</dbReference>
<evidence type="ECO:0000313" key="7">
    <source>
        <dbReference type="EMBL" id="OHV06891.1"/>
    </source>
</evidence>
<evidence type="ECO:0000256" key="3">
    <source>
        <dbReference type="ARBA" id="ARBA00022842"/>
    </source>
</evidence>
<accession>A0A1S1NQN4</accession>
<dbReference type="SUPFAM" id="SSF51621">
    <property type="entry name" value="Phosphoenolpyruvate/pyruvate domain"/>
    <property type="match status" value="1"/>
</dbReference>
<reference evidence="8" key="3">
    <citation type="submission" date="2018-01" db="EMBL/GenBank/DDBJ databases">
        <authorList>
            <person name="Gaut B.S."/>
            <person name="Morton B.R."/>
            <person name="Clegg M.T."/>
            <person name="Duvall M.R."/>
        </authorList>
    </citation>
    <scope>NUCLEOTIDE SEQUENCE</scope>
    <source>
        <strain evidence="8">ATCC BAA-2683</strain>
    </source>
</reference>
<comment type="caution">
    <text evidence="7">The sequence shown here is derived from an EMBL/GenBank/DDBJ whole genome shotgun (WGS) entry which is preliminary data.</text>
</comment>
<dbReference type="EMBL" id="MLQM01000001">
    <property type="protein sequence ID" value="OHV06891.1"/>
    <property type="molecule type" value="Genomic_DNA"/>
</dbReference>
<dbReference type="PIRSF" id="PIRSF015582">
    <property type="entry name" value="Cit_lyase_B"/>
    <property type="match status" value="1"/>
</dbReference>
<dbReference type="EMBL" id="PPEA01000254">
    <property type="protein sequence ID" value="PQM47959.1"/>
    <property type="molecule type" value="Genomic_DNA"/>
</dbReference>
<evidence type="ECO:0000256" key="5">
    <source>
        <dbReference type="PIRSR" id="PIRSR015582-2"/>
    </source>
</evidence>
<gene>
    <name evidence="8" type="primary">mcl2_2</name>
    <name evidence="7" type="ORF">BKN37_00130</name>
    <name evidence="8" type="ORF">C1Y40_01782</name>
</gene>
<dbReference type="PANTHER" id="PTHR32308:SF10">
    <property type="entry name" value="CITRATE LYASE SUBUNIT BETA"/>
    <property type="match status" value="1"/>
</dbReference>
<evidence type="ECO:0000313" key="10">
    <source>
        <dbReference type="Proteomes" id="UP000238296"/>
    </source>
</evidence>
<protein>
    <submittedName>
        <fullName evidence="8">(3S)-malyl-CoA thioesterase</fullName>
        <ecNumber evidence="8">3.1.2.30</ecNumber>
    </submittedName>
    <submittedName>
        <fullName evidence="7">CoA ester lyase</fullName>
    </submittedName>
</protein>
<feature type="domain" description="HpcH/HpaI aldolase/citrate lyase" evidence="6">
    <location>
        <begin position="9"/>
        <end position="212"/>
    </location>
</feature>
<reference evidence="7 9" key="1">
    <citation type="submission" date="2016-10" db="EMBL/GenBank/DDBJ databases">
        <title>Genome sequence of Mycobacterium talmonii.</title>
        <authorList>
            <person name="Greninger A.L."/>
            <person name="Elliott B."/>
            <person name="Vasireddy S."/>
            <person name="Vasireddy R."/>
        </authorList>
    </citation>
    <scope>NUCLEOTIDE SEQUENCE [LARGE SCALE GENOMIC DNA]</scope>
    <source>
        <strain evidence="7">MO-5499</strain>
        <strain evidence="9">NE-TNMC-100812</strain>
    </source>
</reference>
<comment type="cofactor">
    <cofactor evidence="1">
        <name>Mg(2+)</name>
        <dbReference type="ChEBI" id="CHEBI:18420"/>
    </cofactor>
</comment>
<dbReference type="Proteomes" id="UP000179734">
    <property type="component" value="Unassembled WGS sequence"/>
</dbReference>
<sequence length="269" mass="28666">MQRELVTARSLLFVPGSRPERFPKAANSGVDVVVLDLEDAVAPAEKPQARTNAERWLAGGGVGLVRINARETPWYREDIDMVARSRCPVMIPKVESSDDIAAVQRYLPNDTPLIALLESAVAVAGAASICRMPGVLRAAFGSFDLGAELGIDPDDRQALLHARSALVLACAAAKIAPPVDGVTAAVDDIDALSRDLNHARSLGFGGKLCIHPCQVAHVNQCFTPTDDEAEWAHRVLNAARGQGVAVVDGKMVDAPVLARARRIATWTRG</sequence>
<dbReference type="AlphaFoldDB" id="A0A1S1NQN4"/>
<evidence type="ECO:0000256" key="4">
    <source>
        <dbReference type="PIRSR" id="PIRSR015582-1"/>
    </source>
</evidence>
<dbReference type="EC" id="3.1.2.30" evidence="8"/>
<keyword evidence="7" id="KW-0456">Lyase</keyword>
<evidence type="ECO:0000313" key="9">
    <source>
        <dbReference type="Proteomes" id="UP000179734"/>
    </source>
</evidence>
<evidence type="ECO:0000256" key="1">
    <source>
        <dbReference type="ARBA" id="ARBA00001946"/>
    </source>
</evidence>
<feature type="binding site" evidence="5">
    <location>
        <position position="118"/>
    </location>
    <ligand>
        <name>Mg(2+)</name>
        <dbReference type="ChEBI" id="CHEBI:18420"/>
    </ligand>
</feature>
<keyword evidence="8" id="KW-0378">Hydrolase</keyword>
<dbReference type="GO" id="GO:0016787">
    <property type="term" value="F:hydrolase activity"/>
    <property type="evidence" value="ECO:0007669"/>
    <property type="project" value="UniProtKB-KW"/>
</dbReference>
<keyword evidence="2 5" id="KW-0479">Metal-binding</keyword>
<dbReference type="Proteomes" id="UP000238296">
    <property type="component" value="Unassembled WGS sequence"/>
</dbReference>
<dbReference type="GO" id="GO:0016829">
    <property type="term" value="F:lyase activity"/>
    <property type="evidence" value="ECO:0007669"/>
    <property type="project" value="UniProtKB-KW"/>
</dbReference>
<dbReference type="PANTHER" id="PTHR32308">
    <property type="entry name" value="LYASE BETA SUBUNIT, PUTATIVE (AFU_ORTHOLOGUE AFUA_4G13030)-RELATED"/>
    <property type="match status" value="1"/>
</dbReference>
<dbReference type="Gene3D" id="3.20.20.60">
    <property type="entry name" value="Phosphoenolpyruvate-binding domains"/>
    <property type="match status" value="1"/>
</dbReference>
<feature type="binding site" evidence="5">
    <location>
        <position position="144"/>
    </location>
    <ligand>
        <name>Mg(2+)</name>
        <dbReference type="ChEBI" id="CHEBI:18420"/>
    </ligand>
</feature>
<dbReference type="InterPro" id="IPR011206">
    <property type="entry name" value="Citrate_lyase_beta/mcl1/mcl2"/>
</dbReference>
<dbReference type="InterPro" id="IPR005000">
    <property type="entry name" value="Aldolase/citrate-lyase_domain"/>
</dbReference>